<organism evidence="1">
    <name type="scientific">marine sediment metagenome</name>
    <dbReference type="NCBI Taxonomy" id="412755"/>
    <lineage>
        <taxon>unclassified sequences</taxon>
        <taxon>metagenomes</taxon>
        <taxon>ecological metagenomes</taxon>
    </lineage>
</organism>
<evidence type="ECO:0000313" key="1">
    <source>
        <dbReference type="EMBL" id="KKN46061.1"/>
    </source>
</evidence>
<reference evidence="1" key="1">
    <citation type="journal article" date="2015" name="Nature">
        <title>Complex archaea that bridge the gap between prokaryotes and eukaryotes.</title>
        <authorList>
            <person name="Spang A."/>
            <person name="Saw J.H."/>
            <person name="Jorgensen S.L."/>
            <person name="Zaremba-Niedzwiedzka K."/>
            <person name="Martijn J."/>
            <person name="Lind A.E."/>
            <person name="van Eijk R."/>
            <person name="Schleper C."/>
            <person name="Guy L."/>
            <person name="Ettema T.J."/>
        </authorList>
    </citation>
    <scope>NUCLEOTIDE SEQUENCE</scope>
</reference>
<dbReference type="EMBL" id="LAZR01001352">
    <property type="protein sequence ID" value="KKN46061.1"/>
    <property type="molecule type" value="Genomic_DNA"/>
</dbReference>
<proteinExistence type="predicted"/>
<name>A0A0F9TAS6_9ZZZZ</name>
<sequence>MSEFYDRKGRPMELMEWAKAFESDDRRVGNDTIDGQHVSTVWLGLNHNLYGDDGPPLIFETMIFGGPHDQYCDRYSNEEAALAGHNRTVTAIREGRDPQE</sequence>
<gene>
    <name evidence="1" type="ORF">LCGC14_0676800</name>
</gene>
<protein>
    <submittedName>
        <fullName evidence="1">Uncharacterized protein</fullName>
    </submittedName>
</protein>
<dbReference type="AlphaFoldDB" id="A0A0F9TAS6"/>
<accession>A0A0F9TAS6</accession>
<comment type="caution">
    <text evidence="1">The sequence shown here is derived from an EMBL/GenBank/DDBJ whole genome shotgun (WGS) entry which is preliminary data.</text>
</comment>